<keyword evidence="3" id="KW-0812">Transmembrane</keyword>
<comment type="subcellular location">
    <subcellularLocation>
        <location evidence="1">Cell membrane</location>
        <topology evidence="1">Single-pass type I membrane protein</topology>
    </subcellularLocation>
</comment>
<name>A0A7J8GQK8_MOLMO</name>
<dbReference type="InterPro" id="IPR036179">
    <property type="entry name" value="Ig-like_dom_sf"/>
</dbReference>
<dbReference type="GO" id="GO:0070945">
    <property type="term" value="P:neutrophil-mediated killing of gram-negative bacterium"/>
    <property type="evidence" value="ECO:0007669"/>
    <property type="project" value="TreeGrafter"/>
</dbReference>
<evidence type="ECO:0000313" key="12">
    <source>
        <dbReference type="EMBL" id="KAF6462217.1"/>
    </source>
</evidence>
<dbReference type="EMBL" id="JACASF010000008">
    <property type="protein sequence ID" value="KAF6462217.1"/>
    <property type="molecule type" value="Genomic_DNA"/>
</dbReference>
<dbReference type="AlphaFoldDB" id="A0A7J8GQK8"/>
<keyword evidence="6" id="KW-0472">Membrane</keyword>
<organism evidence="12 13">
    <name type="scientific">Molossus molossus</name>
    <name type="common">Pallas' mastiff bat</name>
    <name type="synonym">Vespertilio molossus</name>
    <dbReference type="NCBI Taxonomy" id="27622"/>
    <lineage>
        <taxon>Eukaryota</taxon>
        <taxon>Metazoa</taxon>
        <taxon>Chordata</taxon>
        <taxon>Craniata</taxon>
        <taxon>Vertebrata</taxon>
        <taxon>Euteleostomi</taxon>
        <taxon>Mammalia</taxon>
        <taxon>Eutheria</taxon>
        <taxon>Laurasiatheria</taxon>
        <taxon>Chiroptera</taxon>
        <taxon>Yangochiroptera</taxon>
        <taxon>Molossidae</taxon>
        <taxon>Molossus</taxon>
    </lineage>
</organism>
<reference evidence="12 13" key="1">
    <citation type="journal article" date="2020" name="Nature">
        <title>Six reference-quality genomes reveal evolution of bat adaptations.</title>
        <authorList>
            <person name="Jebb D."/>
            <person name="Huang Z."/>
            <person name="Pippel M."/>
            <person name="Hughes G.M."/>
            <person name="Lavrichenko K."/>
            <person name="Devanna P."/>
            <person name="Winkler S."/>
            <person name="Jermiin L.S."/>
            <person name="Skirmuntt E.C."/>
            <person name="Katzourakis A."/>
            <person name="Burkitt-Gray L."/>
            <person name="Ray D.A."/>
            <person name="Sullivan K.A.M."/>
            <person name="Roscito J.G."/>
            <person name="Kirilenko B.M."/>
            <person name="Davalos L.M."/>
            <person name="Corthals A.P."/>
            <person name="Power M.L."/>
            <person name="Jones G."/>
            <person name="Ransome R.D."/>
            <person name="Dechmann D.K.N."/>
            <person name="Locatelli A.G."/>
            <person name="Puechmaille S.J."/>
            <person name="Fedrigo O."/>
            <person name="Jarvis E.D."/>
            <person name="Hiller M."/>
            <person name="Vernes S.C."/>
            <person name="Myers E.W."/>
            <person name="Teeling E.C."/>
        </authorList>
    </citation>
    <scope>NUCLEOTIDE SEQUENCE [LARGE SCALE GENOMIC DNA]</scope>
    <source>
        <strain evidence="12">MMolMol1</strain>
        <tissue evidence="12">Muscle</tissue>
    </source>
</reference>
<dbReference type="GO" id="GO:0005886">
    <property type="term" value="C:plasma membrane"/>
    <property type="evidence" value="ECO:0007669"/>
    <property type="project" value="UniProtKB-SubCell"/>
</dbReference>
<dbReference type="Proteomes" id="UP000550707">
    <property type="component" value="Unassembled WGS sequence"/>
</dbReference>
<keyword evidence="9" id="KW-0325">Glycoprotein</keyword>
<keyword evidence="13" id="KW-1185">Reference proteome</keyword>
<evidence type="ECO:0000256" key="6">
    <source>
        <dbReference type="ARBA" id="ARBA00023136"/>
    </source>
</evidence>
<protein>
    <submittedName>
        <fullName evidence="12">Uncharacterized protein</fullName>
    </submittedName>
</protein>
<evidence type="ECO:0000256" key="1">
    <source>
        <dbReference type="ARBA" id="ARBA00004251"/>
    </source>
</evidence>
<keyword evidence="2" id="KW-1003">Cell membrane</keyword>
<keyword evidence="8" id="KW-0675">Receptor</keyword>
<evidence type="ECO:0000256" key="8">
    <source>
        <dbReference type="ARBA" id="ARBA00023170"/>
    </source>
</evidence>
<dbReference type="InParanoid" id="A0A7J8GQK8"/>
<sequence length="140" mass="15508">MENYWVITAGRYLLEDDATESMLTVTVTGLQRQDLGLYQCVIDLSPQKPRVLPPQIRLAQCEGEHGESPDGRVVEAEPLSHRPGPCLPPGLLWSESTEDGEGSPLESERPGLPFSRFVTLQVIAPLWTPVFSPVKARELD</sequence>
<evidence type="ECO:0000256" key="4">
    <source>
        <dbReference type="ARBA" id="ARBA00022729"/>
    </source>
</evidence>
<evidence type="ECO:0000256" key="11">
    <source>
        <dbReference type="SAM" id="MobiDB-lite"/>
    </source>
</evidence>
<keyword evidence="5" id="KW-1133">Transmembrane helix</keyword>
<proteinExistence type="predicted"/>
<evidence type="ECO:0000256" key="2">
    <source>
        <dbReference type="ARBA" id="ARBA00022475"/>
    </source>
</evidence>
<keyword evidence="10" id="KW-0393">Immunoglobulin domain</keyword>
<dbReference type="InterPro" id="IPR013783">
    <property type="entry name" value="Ig-like_fold"/>
</dbReference>
<keyword evidence="7" id="KW-1015">Disulfide bond</keyword>
<dbReference type="Gene3D" id="2.60.40.10">
    <property type="entry name" value="Immunoglobulins"/>
    <property type="match status" value="1"/>
</dbReference>
<evidence type="ECO:0000256" key="3">
    <source>
        <dbReference type="ARBA" id="ARBA00022692"/>
    </source>
</evidence>
<dbReference type="PANTHER" id="PTHR19357">
    <property type="entry name" value="TRIGGERING RECEPTOR EXPRESSED ON MYELOID CELLS 1"/>
    <property type="match status" value="1"/>
</dbReference>
<evidence type="ECO:0000256" key="10">
    <source>
        <dbReference type="ARBA" id="ARBA00023319"/>
    </source>
</evidence>
<evidence type="ECO:0000256" key="7">
    <source>
        <dbReference type="ARBA" id="ARBA00023157"/>
    </source>
</evidence>
<keyword evidence="4" id="KW-0732">Signal</keyword>
<gene>
    <name evidence="12" type="ORF">HJG59_011265</name>
</gene>
<comment type="caution">
    <text evidence="12">The sequence shown here is derived from an EMBL/GenBank/DDBJ whole genome shotgun (WGS) entry which is preliminary data.</text>
</comment>
<evidence type="ECO:0000256" key="5">
    <source>
        <dbReference type="ARBA" id="ARBA00022989"/>
    </source>
</evidence>
<evidence type="ECO:0000256" key="9">
    <source>
        <dbReference type="ARBA" id="ARBA00023180"/>
    </source>
</evidence>
<feature type="compositionally biased region" description="Basic and acidic residues" evidence="11">
    <location>
        <begin position="62"/>
        <end position="80"/>
    </location>
</feature>
<evidence type="ECO:0000313" key="13">
    <source>
        <dbReference type="Proteomes" id="UP000550707"/>
    </source>
</evidence>
<dbReference type="PANTHER" id="PTHR19357:SF2">
    <property type="entry name" value="TRIGGERING RECEPTOR EXPRESSED ON MYELOID CELLS 3"/>
    <property type="match status" value="1"/>
</dbReference>
<accession>A0A7J8GQK8</accession>
<dbReference type="SUPFAM" id="SSF48726">
    <property type="entry name" value="Immunoglobulin"/>
    <property type="match status" value="1"/>
</dbReference>
<dbReference type="GO" id="GO:0030593">
    <property type="term" value="P:neutrophil chemotaxis"/>
    <property type="evidence" value="ECO:0007669"/>
    <property type="project" value="TreeGrafter"/>
</dbReference>
<feature type="region of interest" description="Disordered" evidence="11">
    <location>
        <begin position="62"/>
        <end position="110"/>
    </location>
</feature>